<evidence type="ECO:0000256" key="7">
    <source>
        <dbReference type="RuleBase" id="RU369030"/>
    </source>
</evidence>
<dbReference type="PANTHER" id="PTHR43272">
    <property type="entry name" value="LONG-CHAIN-FATTY-ACID--COA LIGASE"/>
    <property type="match status" value="1"/>
</dbReference>
<dbReference type="SUPFAM" id="SSF56801">
    <property type="entry name" value="Acetyl-CoA synthetase-like"/>
    <property type="match status" value="1"/>
</dbReference>
<evidence type="ECO:0000256" key="2">
    <source>
        <dbReference type="ARBA" id="ARBA00022598"/>
    </source>
</evidence>
<keyword evidence="5 7" id="KW-0067">ATP-binding</keyword>
<comment type="caution">
    <text evidence="9">The sequence shown here is derived from an EMBL/GenBank/DDBJ whole genome shotgun (WGS) entry which is preliminary data.</text>
</comment>
<evidence type="ECO:0000256" key="6">
    <source>
        <dbReference type="ARBA" id="ARBA00026121"/>
    </source>
</evidence>
<dbReference type="Proteomes" id="UP000193648">
    <property type="component" value="Unassembled WGS sequence"/>
</dbReference>
<dbReference type="EC" id="6.2.1.3" evidence="6 7"/>
<evidence type="ECO:0000256" key="3">
    <source>
        <dbReference type="ARBA" id="ARBA00022741"/>
    </source>
</evidence>
<comment type="function">
    <text evidence="7">Catalyzes the conversion of long-chain fatty acids to their active form acyl-CoAs for both synthesis of cellular lipids, and degradation via beta-oxidation.</text>
</comment>
<dbReference type="InterPro" id="IPR000873">
    <property type="entry name" value="AMP-dep_synth/lig_dom"/>
</dbReference>
<protein>
    <recommendedName>
        <fullName evidence="6 7">Long-chain-fatty-acid--CoA ligase</fullName>
        <ecNumber evidence="6 7">6.2.1.3</ecNumber>
    </recommendedName>
</protein>
<evidence type="ECO:0000256" key="5">
    <source>
        <dbReference type="ARBA" id="ARBA00022840"/>
    </source>
</evidence>
<feature type="domain" description="AMP-dependent synthetase/ligase" evidence="8">
    <location>
        <begin position="71"/>
        <end position="499"/>
    </location>
</feature>
<keyword evidence="4 7" id="KW-0276">Fatty acid metabolism</keyword>
<comment type="catalytic activity">
    <reaction evidence="7">
        <text>a long-chain fatty acid + ATP + CoA = a long-chain fatty acyl-CoA + AMP + diphosphate</text>
        <dbReference type="Rhea" id="RHEA:15421"/>
        <dbReference type="ChEBI" id="CHEBI:30616"/>
        <dbReference type="ChEBI" id="CHEBI:33019"/>
        <dbReference type="ChEBI" id="CHEBI:57287"/>
        <dbReference type="ChEBI" id="CHEBI:57560"/>
        <dbReference type="ChEBI" id="CHEBI:83139"/>
        <dbReference type="ChEBI" id="CHEBI:456215"/>
        <dbReference type="EC" id="6.2.1.3"/>
    </reaction>
</comment>
<dbReference type="GO" id="GO:0005783">
    <property type="term" value="C:endoplasmic reticulum"/>
    <property type="evidence" value="ECO:0007669"/>
    <property type="project" value="TreeGrafter"/>
</dbReference>
<dbReference type="GO" id="GO:0016020">
    <property type="term" value="C:membrane"/>
    <property type="evidence" value="ECO:0007669"/>
    <property type="project" value="TreeGrafter"/>
</dbReference>
<dbReference type="RefSeq" id="XP_021879273.1">
    <property type="nucleotide sequence ID" value="XM_022030349.1"/>
</dbReference>
<dbReference type="Gene3D" id="3.40.50.12780">
    <property type="entry name" value="N-terminal domain of ligase-like"/>
    <property type="match status" value="1"/>
</dbReference>
<keyword evidence="3 7" id="KW-0547">Nucleotide-binding</keyword>
<dbReference type="GO" id="GO:0005524">
    <property type="term" value="F:ATP binding"/>
    <property type="evidence" value="ECO:0007669"/>
    <property type="project" value="UniProtKB-KW"/>
</dbReference>
<dbReference type="GO" id="GO:0004467">
    <property type="term" value="F:long-chain fatty acid-CoA ligase activity"/>
    <property type="evidence" value="ECO:0007669"/>
    <property type="project" value="UniProtKB-EC"/>
</dbReference>
<dbReference type="OrthoDB" id="1700726at2759"/>
<evidence type="ECO:0000259" key="8">
    <source>
        <dbReference type="Pfam" id="PF00501"/>
    </source>
</evidence>
<keyword evidence="7" id="KW-0443">Lipid metabolism</keyword>
<name>A0A1Y2GIW3_9FUNG</name>
<organism evidence="9 10">
    <name type="scientific">Lobosporangium transversale</name>
    <dbReference type="NCBI Taxonomy" id="64571"/>
    <lineage>
        <taxon>Eukaryota</taxon>
        <taxon>Fungi</taxon>
        <taxon>Fungi incertae sedis</taxon>
        <taxon>Mucoromycota</taxon>
        <taxon>Mortierellomycotina</taxon>
        <taxon>Mortierellomycetes</taxon>
        <taxon>Mortierellales</taxon>
        <taxon>Mortierellaceae</taxon>
        <taxon>Lobosporangium</taxon>
    </lineage>
</organism>
<sequence>MPSFKAYNLEKQSVEVPGTRTPGATGYYRHAAFADGIVRNIREAPQLKTFYDVWQNSVTLYADNDFLGHRPFNTVAQTYGGYTWETYRQINQRVSAFGSGIMHLNEVILGNDQLNRWSLGIWSHGRPEWFISEMSCNTYNLVSVALYDTLGPDAVEYIINHAEIQIVVSSANHIASMLENADKLPKLKAIISMDSLHDTVPVPGATSASQVLRAWGAQKGIKVYDFNEIESLGRDFPRKHIPPHEDEVASLCYTSGTTGQPKGAMLTHKNFVAALGSNREGMILTSDDVLISFLPLAHIMGRVVDSCVMYAGGKIGYFRGDILLLLEDVAELRPTFFPAVPRLLNRIYAKLVASTIEAPGLVGALARRGVAAKMANLAAGKGVHHALWDRLLFNKVKMALGGRVQVILTGSAPIAKEVLSFLRIAFGCVVLEGYGSTEGMATATITMADEYIPGHIGCPRAGCEIRLVDVPEMNYHSTDQPYPRGEICIRGDAVFKGYYKDEKNTKETIDSEGWLATGDIGFVDNRGCFTIIDRKKNIFKLAQGEYIAPEKIENVLGARCNLVQQIYVHGDSLESTLVSVVIPEPETFVPFANSIAGTSVILGDLEGISKLCKDPKIRAAVTKELEKAGKAGALRGFEFVKRVHLSTDAFSVDNGMMTPTFKVRRPQVAEYFKEHIKAMYEDIHNSTPAAKL</sequence>
<dbReference type="InterPro" id="IPR042099">
    <property type="entry name" value="ANL_N_sf"/>
</dbReference>
<dbReference type="STRING" id="64571.A0A1Y2GIW3"/>
<keyword evidence="2 7" id="KW-0436">Ligase</keyword>
<dbReference type="EMBL" id="MCFF01000031">
    <property type="protein sequence ID" value="ORZ10366.1"/>
    <property type="molecule type" value="Genomic_DNA"/>
</dbReference>
<reference evidence="9 10" key="1">
    <citation type="submission" date="2016-07" db="EMBL/GenBank/DDBJ databases">
        <title>Pervasive Adenine N6-methylation of Active Genes in Fungi.</title>
        <authorList>
            <consortium name="DOE Joint Genome Institute"/>
            <person name="Mondo S.J."/>
            <person name="Dannebaum R.O."/>
            <person name="Kuo R.C."/>
            <person name="Labutti K."/>
            <person name="Haridas S."/>
            <person name="Kuo A."/>
            <person name="Salamov A."/>
            <person name="Ahrendt S.R."/>
            <person name="Lipzen A."/>
            <person name="Sullivan W."/>
            <person name="Andreopoulos W.B."/>
            <person name="Clum A."/>
            <person name="Lindquist E."/>
            <person name="Daum C."/>
            <person name="Ramamoorthy G.K."/>
            <person name="Gryganskyi A."/>
            <person name="Culley D."/>
            <person name="Magnuson J.K."/>
            <person name="James T.Y."/>
            <person name="O'Malley M.A."/>
            <person name="Stajich J.E."/>
            <person name="Spatafora J.W."/>
            <person name="Visel A."/>
            <person name="Grigoriev I.V."/>
        </authorList>
    </citation>
    <scope>NUCLEOTIDE SEQUENCE [LARGE SCALE GENOMIC DNA]</scope>
    <source>
        <strain evidence="9 10">NRRL 3116</strain>
    </source>
</reference>
<dbReference type="PROSITE" id="PS00455">
    <property type="entry name" value="AMP_BINDING"/>
    <property type="match status" value="1"/>
</dbReference>
<dbReference type="InterPro" id="IPR020845">
    <property type="entry name" value="AMP-binding_CS"/>
</dbReference>
<evidence type="ECO:0000256" key="4">
    <source>
        <dbReference type="ARBA" id="ARBA00022832"/>
    </source>
</evidence>
<keyword evidence="10" id="KW-1185">Reference proteome</keyword>
<gene>
    <name evidence="9" type="ORF">BCR41DRAFT_423906</name>
</gene>
<dbReference type="InParanoid" id="A0A1Y2GIW3"/>
<comment type="similarity">
    <text evidence="1 7">Belongs to the ATP-dependent AMP-binding enzyme family.</text>
</comment>
<dbReference type="Pfam" id="PF00501">
    <property type="entry name" value="AMP-binding"/>
    <property type="match status" value="1"/>
</dbReference>
<evidence type="ECO:0000313" key="10">
    <source>
        <dbReference type="Proteomes" id="UP000193648"/>
    </source>
</evidence>
<evidence type="ECO:0000256" key="1">
    <source>
        <dbReference type="ARBA" id="ARBA00006432"/>
    </source>
</evidence>
<evidence type="ECO:0000313" key="9">
    <source>
        <dbReference type="EMBL" id="ORZ10366.1"/>
    </source>
</evidence>
<dbReference type="AlphaFoldDB" id="A0A1Y2GIW3"/>
<dbReference type="InterPro" id="IPR045311">
    <property type="entry name" value="LC-FACS_euk"/>
</dbReference>
<accession>A0A1Y2GIW3</accession>
<dbReference type="CDD" id="cd05927">
    <property type="entry name" value="LC-FACS_euk"/>
    <property type="match status" value="1"/>
</dbReference>
<proteinExistence type="inferred from homology"/>
<dbReference type="GeneID" id="33572191"/>
<dbReference type="PANTHER" id="PTHR43272:SF33">
    <property type="entry name" value="AMP-BINDING DOMAIN-CONTAINING PROTEIN-RELATED"/>
    <property type="match status" value="1"/>
</dbReference>